<dbReference type="RefSeq" id="WP_192026408.1">
    <property type="nucleotide sequence ID" value="NZ_JACYTN010000018.1"/>
</dbReference>
<organism evidence="1 2">
    <name type="scientific">Paenibacillus arenosi</name>
    <dbReference type="NCBI Taxonomy" id="2774142"/>
    <lineage>
        <taxon>Bacteria</taxon>
        <taxon>Bacillati</taxon>
        <taxon>Bacillota</taxon>
        <taxon>Bacilli</taxon>
        <taxon>Bacillales</taxon>
        <taxon>Paenibacillaceae</taxon>
        <taxon>Paenibacillus</taxon>
    </lineage>
</organism>
<evidence type="ECO:0000313" key="2">
    <source>
        <dbReference type="Proteomes" id="UP000634529"/>
    </source>
</evidence>
<evidence type="ECO:0000313" key="1">
    <source>
        <dbReference type="EMBL" id="MBD8500090.1"/>
    </source>
</evidence>
<sequence length="56" mass="5979">MKPSGNGGVPSSLSAQVAFSLFKALANAFHAMETGVKLKYENCEHSVFLNGEPNHD</sequence>
<proteinExistence type="predicted"/>
<comment type="caution">
    <text evidence="1">The sequence shown here is derived from an EMBL/GenBank/DDBJ whole genome shotgun (WGS) entry which is preliminary data.</text>
</comment>
<reference evidence="1 2" key="1">
    <citation type="submission" date="2020-09" db="EMBL/GenBank/DDBJ databases">
        <title>Paenibacillus sp. CAU 1523 isolated from sand of Haeundae Beach.</title>
        <authorList>
            <person name="Kim W."/>
        </authorList>
    </citation>
    <scope>NUCLEOTIDE SEQUENCE [LARGE SCALE GENOMIC DNA]</scope>
    <source>
        <strain evidence="1 2">CAU 1523</strain>
    </source>
</reference>
<dbReference type="Proteomes" id="UP000634529">
    <property type="component" value="Unassembled WGS sequence"/>
</dbReference>
<protein>
    <submittedName>
        <fullName evidence="1">Uncharacterized protein</fullName>
    </submittedName>
</protein>
<keyword evidence="2" id="KW-1185">Reference proteome</keyword>
<gene>
    <name evidence="1" type="ORF">IFO66_17505</name>
</gene>
<accession>A0ABR9B3M7</accession>
<name>A0ABR9B3M7_9BACL</name>
<dbReference type="EMBL" id="JACYTN010000018">
    <property type="protein sequence ID" value="MBD8500090.1"/>
    <property type="molecule type" value="Genomic_DNA"/>
</dbReference>